<dbReference type="AlphaFoldDB" id="X1DKE1"/>
<proteinExistence type="predicted"/>
<reference evidence="1" key="1">
    <citation type="journal article" date="2014" name="Front. Microbiol.">
        <title>High frequency of phylogenetically diverse reductive dehalogenase-homologous genes in deep subseafloor sedimentary metagenomes.</title>
        <authorList>
            <person name="Kawai M."/>
            <person name="Futagami T."/>
            <person name="Toyoda A."/>
            <person name="Takaki Y."/>
            <person name="Nishi S."/>
            <person name="Hori S."/>
            <person name="Arai W."/>
            <person name="Tsubouchi T."/>
            <person name="Morono Y."/>
            <person name="Uchiyama I."/>
            <person name="Ito T."/>
            <person name="Fujiyama A."/>
            <person name="Inagaki F."/>
            <person name="Takami H."/>
        </authorList>
    </citation>
    <scope>NUCLEOTIDE SEQUENCE</scope>
    <source>
        <strain evidence="1">Expedition CK06-06</strain>
    </source>
</reference>
<organism evidence="1">
    <name type="scientific">marine sediment metagenome</name>
    <dbReference type="NCBI Taxonomy" id="412755"/>
    <lineage>
        <taxon>unclassified sequences</taxon>
        <taxon>metagenomes</taxon>
        <taxon>ecological metagenomes</taxon>
    </lineage>
</organism>
<accession>X1DKE1</accession>
<sequence>MLNLDEFQYNLIYQLSKINFTPTGYYADVIARFKPTSFNLLFHNNVFMTYSNARIYFWRFDAASRELYYPFVRGLNVLFNHIVQYQNHLKETSDIDKRFLFFVVCHNCKVSKKYLPSILMYRTVDNTYILGDPRKFKFPDMTEFTSILDCFKELIELSEPPNQEKSPTVQDLF</sequence>
<evidence type="ECO:0000313" key="1">
    <source>
        <dbReference type="EMBL" id="GAH20662.1"/>
    </source>
</evidence>
<gene>
    <name evidence="1" type="ORF">S03H2_04472</name>
</gene>
<protein>
    <submittedName>
        <fullName evidence="1">Uncharacterized protein</fullName>
    </submittedName>
</protein>
<comment type="caution">
    <text evidence="1">The sequence shown here is derived from an EMBL/GenBank/DDBJ whole genome shotgun (WGS) entry which is preliminary data.</text>
</comment>
<dbReference type="EMBL" id="BARU01001778">
    <property type="protein sequence ID" value="GAH20662.1"/>
    <property type="molecule type" value="Genomic_DNA"/>
</dbReference>
<name>X1DKE1_9ZZZZ</name>